<dbReference type="SUPFAM" id="SSF48726">
    <property type="entry name" value="Immunoglobulin"/>
    <property type="match status" value="2"/>
</dbReference>
<dbReference type="SMART" id="SM00409">
    <property type="entry name" value="IG"/>
    <property type="match status" value="2"/>
</dbReference>
<comment type="caution">
    <text evidence="3">The sequence shown here is derived from an EMBL/GenBank/DDBJ whole genome shotgun (WGS) entry which is preliminary data.</text>
</comment>
<organism evidence="3 4">
    <name type="scientific">Clarias magur</name>
    <name type="common">Asian catfish</name>
    <name type="synonym">Macropteronotus magur</name>
    <dbReference type="NCBI Taxonomy" id="1594786"/>
    <lineage>
        <taxon>Eukaryota</taxon>
        <taxon>Metazoa</taxon>
        <taxon>Chordata</taxon>
        <taxon>Craniata</taxon>
        <taxon>Vertebrata</taxon>
        <taxon>Euteleostomi</taxon>
        <taxon>Actinopterygii</taxon>
        <taxon>Neopterygii</taxon>
        <taxon>Teleostei</taxon>
        <taxon>Ostariophysi</taxon>
        <taxon>Siluriformes</taxon>
        <taxon>Clariidae</taxon>
        <taxon>Clarias</taxon>
    </lineage>
</organism>
<keyword evidence="1" id="KW-0812">Transmembrane</keyword>
<sequence length="336" mass="38174">LQVTHDTMKQTLTCRTSCLLTTESQRYYWYKDGQYLMEHKDTSDTFPLTKDSKGNYYCSVHGYNEILSRPLCAGGNCWNVTYTNIRVCGLEGSSVEFAGSYSHPSDQSVNNVFWHSYEDFQDLRQETQFLNRVEYVNKNRDSTLKINQLTKKDSGEYRLRIINNDGNGFSHRPGVVLSVTGLQVRVSDSTAASEGQTAVTLSCITSCTLSNNPAYIWYKNGQRLTDKLTKHNKIYLISFKDTGNYSCAVRGREDLRSPEQPVTLFTAVEDGSVEVWKLNAALVPALLLFVLIAVLCIKWKRAAERDADIQNVSMPEDDTYTELNHMTMSADYDTRE</sequence>
<dbReference type="EMBL" id="QNUK01000217">
    <property type="protein sequence ID" value="KAF5897917.1"/>
    <property type="molecule type" value="Genomic_DNA"/>
</dbReference>
<evidence type="ECO:0000313" key="3">
    <source>
        <dbReference type="EMBL" id="KAF5897917.1"/>
    </source>
</evidence>
<evidence type="ECO:0000256" key="1">
    <source>
        <dbReference type="SAM" id="Phobius"/>
    </source>
</evidence>
<gene>
    <name evidence="3" type="ORF">DAT39_012367</name>
</gene>
<keyword evidence="1" id="KW-0472">Membrane</keyword>
<dbReference type="InterPro" id="IPR036179">
    <property type="entry name" value="Ig-like_dom_sf"/>
</dbReference>
<dbReference type="InterPro" id="IPR007110">
    <property type="entry name" value="Ig-like_dom"/>
</dbReference>
<dbReference type="Gene3D" id="2.60.40.10">
    <property type="entry name" value="Immunoglobulins"/>
    <property type="match status" value="3"/>
</dbReference>
<evidence type="ECO:0000259" key="2">
    <source>
        <dbReference type="PROSITE" id="PS50835"/>
    </source>
</evidence>
<feature type="domain" description="Ig-like" evidence="2">
    <location>
        <begin position="1"/>
        <end position="68"/>
    </location>
</feature>
<dbReference type="OrthoDB" id="6780341at2759"/>
<feature type="non-terminal residue" evidence="3">
    <location>
        <position position="1"/>
    </location>
</feature>
<dbReference type="InterPro" id="IPR013783">
    <property type="entry name" value="Ig-like_fold"/>
</dbReference>
<dbReference type="InterPro" id="IPR003599">
    <property type="entry name" value="Ig_sub"/>
</dbReference>
<dbReference type="PANTHER" id="PTHR46013">
    <property type="entry name" value="VASCULAR CELL ADHESION MOLECULE 1"/>
    <property type="match status" value="1"/>
</dbReference>
<accession>A0A8J4WZG4</accession>
<evidence type="ECO:0000313" key="4">
    <source>
        <dbReference type="Proteomes" id="UP000727407"/>
    </source>
</evidence>
<proteinExistence type="predicted"/>
<protein>
    <submittedName>
        <fullName evidence="3">Sialoadhesin-like isoform X1</fullName>
    </submittedName>
</protein>
<dbReference type="PROSITE" id="PS50835">
    <property type="entry name" value="IG_LIKE"/>
    <property type="match status" value="2"/>
</dbReference>
<feature type="transmembrane region" description="Helical" evidence="1">
    <location>
        <begin position="278"/>
        <end position="297"/>
    </location>
</feature>
<keyword evidence="1" id="KW-1133">Transmembrane helix</keyword>
<reference evidence="3" key="1">
    <citation type="submission" date="2020-07" db="EMBL/GenBank/DDBJ databases">
        <title>Clarias magur genome sequencing, assembly and annotation.</title>
        <authorList>
            <person name="Kushwaha B."/>
            <person name="Kumar R."/>
            <person name="Das P."/>
            <person name="Joshi C.G."/>
            <person name="Kumar D."/>
            <person name="Nagpure N.S."/>
            <person name="Pandey M."/>
            <person name="Agarwal S."/>
            <person name="Srivastava S."/>
            <person name="Singh M."/>
            <person name="Sahoo L."/>
            <person name="Jayasankar P."/>
            <person name="Meher P.K."/>
            <person name="Koringa P.G."/>
            <person name="Iquebal M.A."/>
            <person name="Das S.P."/>
            <person name="Bit A."/>
            <person name="Patnaik S."/>
            <person name="Patel N."/>
            <person name="Shah T.M."/>
            <person name="Hinsu A."/>
            <person name="Jena J.K."/>
        </authorList>
    </citation>
    <scope>NUCLEOTIDE SEQUENCE</scope>
    <source>
        <strain evidence="3">CIFAMagur01</strain>
        <tissue evidence="3">Testis</tissue>
    </source>
</reference>
<dbReference type="AlphaFoldDB" id="A0A8J4WZG4"/>
<name>A0A8J4WZG4_CLAMG</name>
<keyword evidence="4" id="KW-1185">Reference proteome</keyword>
<feature type="domain" description="Ig-like" evidence="2">
    <location>
        <begin position="173"/>
        <end position="263"/>
    </location>
</feature>
<feature type="non-terminal residue" evidence="3">
    <location>
        <position position="336"/>
    </location>
</feature>
<dbReference type="Proteomes" id="UP000727407">
    <property type="component" value="Unassembled WGS sequence"/>
</dbReference>
<dbReference type="PANTHER" id="PTHR46013:SF4">
    <property type="entry name" value="B-CELL RECEPTOR CD22-RELATED"/>
    <property type="match status" value="1"/>
</dbReference>
<dbReference type="Pfam" id="PF13895">
    <property type="entry name" value="Ig_2"/>
    <property type="match status" value="1"/>
</dbReference>